<dbReference type="Proteomes" id="UP000824029">
    <property type="component" value="Unassembled WGS sequence"/>
</dbReference>
<dbReference type="AlphaFoldDB" id="A0A9D2IPT6"/>
<organism evidence="5 6">
    <name type="scientific">Candidatus Olsenella stercoravium</name>
    <dbReference type="NCBI Taxonomy" id="2838713"/>
    <lineage>
        <taxon>Bacteria</taxon>
        <taxon>Bacillati</taxon>
        <taxon>Actinomycetota</taxon>
        <taxon>Coriobacteriia</taxon>
        <taxon>Coriobacteriales</taxon>
        <taxon>Atopobiaceae</taxon>
        <taxon>Olsenella</taxon>
    </lineage>
</organism>
<reference evidence="5" key="2">
    <citation type="submission" date="2021-04" db="EMBL/GenBank/DDBJ databases">
        <authorList>
            <person name="Gilroy R."/>
        </authorList>
    </citation>
    <scope>NUCLEOTIDE SEQUENCE</scope>
    <source>
        <strain evidence="5">ChiHecolR3B27-1887</strain>
    </source>
</reference>
<comment type="caution">
    <text evidence="5">The sequence shown here is derived from an EMBL/GenBank/DDBJ whole genome shotgun (WGS) entry which is preliminary data.</text>
</comment>
<dbReference type="Pfam" id="PF25792">
    <property type="entry name" value="BREX_BrxC_helical"/>
    <property type="match status" value="1"/>
</dbReference>
<evidence type="ECO:0000256" key="1">
    <source>
        <dbReference type="SAM" id="MobiDB-lite"/>
    </source>
</evidence>
<evidence type="ECO:0000259" key="3">
    <source>
        <dbReference type="Pfam" id="PF25792"/>
    </source>
</evidence>
<gene>
    <name evidence="5" type="primary">brxC</name>
    <name evidence="5" type="ORF">IAA22_06560</name>
</gene>
<dbReference type="Pfam" id="PF25791">
    <property type="entry name" value="WHD_BREX_BrxC"/>
    <property type="match status" value="1"/>
</dbReference>
<feature type="region of interest" description="Disordered" evidence="1">
    <location>
        <begin position="1105"/>
        <end position="1129"/>
    </location>
</feature>
<evidence type="ECO:0000259" key="4">
    <source>
        <dbReference type="Pfam" id="PF25796"/>
    </source>
</evidence>
<dbReference type="InterPro" id="IPR047679">
    <property type="entry name" value="BREX_BrxC"/>
</dbReference>
<evidence type="ECO:0000259" key="2">
    <source>
        <dbReference type="Pfam" id="PF25791"/>
    </source>
</evidence>
<proteinExistence type="predicted"/>
<sequence>MRIQDMFERDINRDINGVVKVAQEDDASLEQELSEYVITRELAGHFATFFDAYERALDVPTDKIGVWISGFFGSGKSHFLKMLSYLLTNREVAGKTALDYFHGKFEDGMVAAKVDRCAHVPTESILFNVDSKAVGEKDADVLRRTFARVFYDHLGFYGEDLKLARLEQFVDSRGKTDAFRSAFERVNGERWLDARAEYDFFSDDVIAALVEADVMSEDEARRWFDGSDRADFSIERLTDEIRDYAEARAAQSGGQFRLLFMVDEIGQFIGGDTNLMLNLQTIVEELGSKCSGRVWVMVTSQEAIDEVTTVAGNDFSKIQGRFNTRLSLSSSSADEVIKRRVLAKTPDATRLLTMQYGQSSAVLRNLFTFEGAVSDLHGYDGAEDFAETFPFADYQFTLMQKVMTELRKHGSSGKHLSSGERSMLSGFQEAAQRVEERDENALVPFWMFYDTVQTFLEGHIRRVINRAEEATAAHEGLEPEDVPVLKLLFLLRWVDDVKLNVGNIVTLMTDDVRADRAALRERTQASLERLVRENYVSRNGETYQFLTDDEQEIARQIARTEVDSARIVKKIADVFYDNVFPAPKLAVGENNFPVEEWVDETRINQADGLTLRVMTALAERGATDRSGLILRSSGGEAIVVLSDEIGYYDCLLEAAKIDRFVSTQNIANLPENQQRIIREKNQERTALERRAKELVEEAVRRGAFYAAGEEVRPVGTASARKMVEECVGRLVDGTYPKLSYIDTFYHSDAEIRAILGGEARALEGQQPNQSAIDEVDAYFGLQSGRQLTTTMEDVQKRFGEKPYGWREPDIAAVVAELLVQGRAKLRYAGAALDLGSPKAIDCLRKKSEVRKATIERRVFVSEATRLTAREAVMDFCHASDVPTGEDELTKRAHELLVARRDELNRLLDVEYRGHEYPGRSEVANAIELLDEVLSAGLDPTDLLPVIARKDDDLADTAEGLEDVESFFSNQRELFDRALRLIKRMAPEHEYLDSNGEATQALATIKDVLSQQRPYKRIRELAPACQTVEDAYNDLLAAKKTDMLDQVKDMYEDIKAYAESKDVQLSAIAQTELERRNSVNTSISLTELDALKTKLSNDQRTFYADVDREVERRNRPKTPVSTTTSAPEPPKVRVRRLGRERICPPKRLTNEDEVNAYVEEIRGRLLEALDGNDAIQLS</sequence>
<dbReference type="NCBIfam" id="NF033441">
    <property type="entry name" value="BREX_BrxC"/>
    <property type="match status" value="1"/>
</dbReference>
<reference evidence="5" key="1">
    <citation type="journal article" date="2021" name="PeerJ">
        <title>Extensive microbial diversity within the chicken gut microbiome revealed by metagenomics and culture.</title>
        <authorList>
            <person name="Gilroy R."/>
            <person name="Ravi A."/>
            <person name="Getino M."/>
            <person name="Pursley I."/>
            <person name="Horton D.L."/>
            <person name="Alikhan N.F."/>
            <person name="Baker D."/>
            <person name="Gharbi K."/>
            <person name="Hall N."/>
            <person name="Watson M."/>
            <person name="Adriaenssens E.M."/>
            <person name="Foster-Nyarko E."/>
            <person name="Jarju S."/>
            <person name="Secka A."/>
            <person name="Antonio M."/>
            <person name="Oren A."/>
            <person name="Chaudhuri R.R."/>
            <person name="La Ragione R."/>
            <person name="Hildebrand F."/>
            <person name="Pallen M.J."/>
        </authorList>
    </citation>
    <scope>NUCLEOTIDE SEQUENCE</scope>
    <source>
        <strain evidence="5">ChiHecolR3B27-1887</strain>
    </source>
</reference>
<evidence type="ECO:0000313" key="6">
    <source>
        <dbReference type="Proteomes" id="UP000824029"/>
    </source>
</evidence>
<evidence type="ECO:0000313" key="5">
    <source>
        <dbReference type="EMBL" id="HIZ18751.1"/>
    </source>
</evidence>
<dbReference type="InterPro" id="IPR058037">
    <property type="entry name" value="BREX_BrxC_helical"/>
</dbReference>
<feature type="domain" description="Probable ATP-binding protein BrxC 4th six-stranded beta-sheet" evidence="4">
    <location>
        <begin position="560"/>
        <end position="730"/>
    </location>
</feature>
<dbReference type="InterPro" id="IPR058038">
    <property type="entry name" value="BREX_BrxC_wHTH"/>
</dbReference>
<feature type="domain" description="Probable ATP-binding protein BrxC alpha-helical" evidence="3">
    <location>
        <begin position="867"/>
        <end position="986"/>
    </location>
</feature>
<protein>
    <submittedName>
        <fullName evidence="5">BREX system P-loop protein BrxC</fullName>
    </submittedName>
</protein>
<dbReference type="EMBL" id="DXBZ01000127">
    <property type="protein sequence ID" value="HIZ18751.1"/>
    <property type="molecule type" value="Genomic_DNA"/>
</dbReference>
<dbReference type="Pfam" id="PF25796">
    <property type="entry name" value="BREX_BrxC_4th"/>
    <property type="match status" value="1"/>
</dbReference>
<feature type="domain" description="Probable ATP-binding protein BrxC winged helix-turn-helix" evidence="2">
    <location>
        <begin position="737"/>
        <end position="857"/>
    </location>
</feature>
<accession>A0A9D2IPT6</accession>
<name>A0A9D2IPT6_9ACTN</name>
<dbReference type="InterPro" id="IPR058036">
    <property type="entry name" value="BREX_BrxC_4th"/>
</dbReference>